<organism evidence="1 2">
    <name type="scientific">Catharanthus roseus</name>
    <name type="common">Madagascar periwinkle</name>
    <name type="synonym">Vinca rosea</name>
    <dbReference type="NCBI Taxonomy" id="4058"/>
    <lineage>
        <taxon>Eukaryota</taxon>
        <taxon>Viridiplantae</taxon>
        <taxon>Streptophyta</taxon>
        <taxon>Embryophyta</taxon>
        <taxon>Tracheophyta</taxon>
        <taxon>Spermatophyta</taxon>
        <taxon>Magnoliopsida</taxon>
        <taxon>eudicotyledons</taxon>
        <taxon>Gunneridae</taxon>
        <taxon>Pentapetalae</taxon>
        <taxon>asterids</taxon>
        <taxon>lamiids</taxon>
        <taxon>Gentianales</taxon>
        <taxon>Apocynaceae</taxon>
        <taxon>Rauvolfioideae</taxon>
        <taxon>Vinceae</taxon>
        <taxon>Catharanthinae</taxon>
        <taxon>Catharanthus</taxon>
    </lineage>
</organism>
<dbReference type="EMBL" id="CM044706">
    <property type="protein sequence ID" value="KAI5657082.1"/>
    <property type="molecule type" value="Genomic_DNA"/>
</dbReference>
<sequence>MKRTKKDEQGADTVVYSSSASLLKKLAPRGKWKKIGGGFSRIQLSGLIRLIRLRLCHVEVSGIFIMDPFFSDFDSFSESTSSEDQDDVEFPYDGHACSILSSLEETLGKIDDFLSFERGFVPGDIVCSVKDPASQMGKVIDVDIVVDLENIHGRKVQNVNSKLIKRIRSFSVGDFVVNGAWLGKIEKIVDLVTVMFDDGTKSEFSGSCLENLIPTSPDLLEDSQYPFYPGQRVQVTSSSASKTPRWFCSMKRDIKNQGTVCSVDAGLVYVDWLGCVEVNCERAHIPPQCQDSKNLTLLSCFSHANWQLGDWCCFPVIDGRSVRGEHFLDVPACRLIKGEEKFERVVQRGNFRHNFQEIAVITKMKTTVDVLWQDGSYSIELDSHSLLPVSIIDAHDFGPGQFVLEKGICDELTVPSIQRWGIVKSVDAKERTVKVKWCNVAVDQPTCVKLEQTEEIVSAYELTEHPDYSYCLGDAVFRRSSLCTKQSDENVFYEHLTSTEDACTESDYKYTDSCKDANGYSHAGFLSCIGIVVGLKDGNIEVTWASGATSKVHPYEIYPVENFEALSNTVVPYSENSDQANEGLTDPDNQSLEQREKDILGFYGCNEDSPKKLWASSSSSFPQAAMGLLTTISSALFGSMGTSLFGAYKNLSENRENKEEVLEVCGIYTGDTPAASHLETSGEANLLQKLSKDGEEKDHTWTLEDKYTEHFGQFDMVSDCADHHFVDGAGKGPQLSQVQSIKVINLEMESLLRIHFLSFFSQLLYSFSFYPFLQIKRGWLKRVQQEWTILEKDLPETIYVRVYEERMDLLRAAIVGAPGTPYHDNLFFFDILLPAEYPHEPPHFEALVEEHFSQRCKHILSSCKAYMEGAPVGCDLGNEKFEQGAKNGSSKGFKIMLAKLFPKLVEAFADKGMDCTGFSVQSE</sequence>
<proteinExistence type="predicted"/>
<protein>
    <submittedName>
        <fullName evidence="1">Uncharacterized protein</fullName>
    </submittedName>
</protein>
<gene>
    <name evidence="1" type="ORF">M9H77_25875</name>
</gene>
<keyword evidence="2" id="KW-1185">Reference proteome</keyword>
<reference evidence="2" key="1">
    <citation type="journal article" date="2023" name="Nat. Plants">
        <title>Single-cell RNA sequencing provides a high-resolution roadmap for understanding the multicellular compartmentation of specialized metabolism.</title>
        <authorList>
            <person name="Sun S."/>
            <person name="Shen X."/>
            <person name="Li Y."/>
            <person name="Li Y."/>
            <person name="Wang S."/>
            <person name="Li R."/>
            <person name="Zhang H."/>
            <person name="Shen G."/>
            <person name="Guo B."/>
            <person name="Wei J."/>
            <person name="Xu J."/>
            <person name="St-Pierre B."/>
            <person name="Chen S."/>
            <person name="Sun C."/>
        </authorList>
    </citation>
    <scope>NUCLEOTIDE SEQUENCE [LARGE SCALE GENOMIC DNA]</scope>
</reference>
<accession>A0ACC0A9G0</accession>
<evidence type="ECO:0000313" key="2">
    <source>
        <dbReference type="Proteomes" id="UP001060085"/>
    </source>
</evidence>
<dbReference type="Proteomes" id="UP001060085">
    <property type="component" value="Linkage Group LG06"/>
</dbReference>
<evidence type="ECO:0000313" key="1">
    <source>
        <dbReference type="EMBL" id="KAI5657082.1"/>
    </source>
</evidence>
<name>A0ACC0A9G0_CATRO</name>
<comment type="caution">
    <text evidence="1">The sequence shown here is derived from an EMBL/GenBank/DDBJ whole genome shotgun (WGS) entry which is preliminary data.</text>
</comment>